<organism evidence="6 7">
    <name type="scientific">Ureibacillus aquaedulcis</name>
    <dbReference type="NCBI Taxonomy" id="3058421"/>
    <lineage>
        <taxon>Bacteria</taxon>
        <taxon>Bacillati</taxon>
        <taxon>Bacillota</taxon>
        <taxon>Bacilli</taxon>
        <taxon>Bacillales</taxon>
        <taxon>Caryophanaceae</taxon>
        <taxon>Ureibacillus</taxon>
    </lineage>
</organism>
<comment type="caution">
    <text evidence="6">The sequence shown here is derived from an EMBL/GenBank/DDBJ whole genome shotgun (WGS) entry which is preliminary data.</text>
</comment>
<comment type="subcellular location">
    <subcellularLocation>
        <location evidence="1">Membrane</location>
        <topology evidence="1">Multi-pass membrane protein</topology>
    </subcellularLocation>
</comment>
<feature type="transmembrane region" description="Helical" evidence="5">
    <location>
        <begin position="365"/>
        <end position="383"/>
    </location>
</feature>
<evidence type="ECO:0000256" key="4">
    <source>
        <dbReference type="ARBA" id="ARBA00023136"/>
    </source>
</evidence>
<evidence type="ECO:0000313" key="7">
    <source>
        <dbReference type="Proteomes" id="UP001172743"/>
    </source>
</evidence>
<feature type="transmembrane region" description="Helical" evidence="5">
    <location>
        <begin position="151"/>
        <end position="171"/>
    </location>
</feature>
<feature type="transmembrane region" description="Helical" evidence="5">
    <location>
        <begin position="301"/>
        <end position="325"/>
    </location>
</feature>
<dbReference type="EMBL" id="JAUHTQ010000016">
    <property type="protein sequence ID" value="MDN4495099.1"/>
    <property type="molecule type" value="Genomic_DNA"/>
</dbReference>
<sequence>MQLTSIKKIITTKYMRNTGWLLFEQIFRMGLTLIVTTLMARYLGTENFGILNYSLAYIMIFTAVSKLGIDSIIVNEIINNKEESGKVIGTTIYLRLVSSFISILLIFLLVKLLNPNYAAVQLITLIQSISLVLVIFDTIGFWFQSKLQSKYVVIAKSSAFAIVVLWRLALIYFEKSIYYFAVATVIEGFAISLFMIAYYIKFKGPKIRFSFEKAKHLISGSFYYFIAGLLIVVYTQLDKIMLGKMAGSTTVGIYSAAFAISSLWVFIPTALIDSARPLIMTSKNENEASYIRKYKQLYCSIIWMGLGAALVITLLSKPIILLIYGKQFIESVSVLIILIWSRIFSLMGTIRAIWLTIENFGKYQVFFVGIGAVINIVLNISLIPHYGAIGAAIATLIAEVISAFIAVLFFKQTRPLFKLIIQAFLFKGVKA</sequence>
<dbReference type="Proteomes" id="UP001172743">
    <property type="component" value="Unassembled WGS sequence"/>
</dbReference>
<gene>
    <name evidence="6" type="ORF">QYB95_16215</name>
</gene>
<evidence type="ECO:0000256" key="5">
    <source>
        <dbReference type="SAM" id="Phobius"/>
    </source>
</evidence>
<feature type="transmembrane region" description="Helical" evidence="5">
    <location>
        <begin position="177"/>
        <end position="200"/>
    </location>
</feature>
<protein>
    <submittedName>
        <fullName evidence="6">Flippase</fullName>
    </submittedName>
</protein>
<feature type="transmembrane region" description="Helical" evidence="5">
    <location>
        <begin position="331"/>
        <end position="353"/>
    </location>
</feature>
<evidence type="ECO:0000256" key="3">
    <source>
        <dbReference type="ARBA" id="ARBA00022989"/>
    </source>
</evidence>
<proteinExistence type="predicted"/>
<name>A0ABT8GUL4_9BACL</name>
<keyword evidence="7" id="KW-1185">Reference proteome</keyword>
<dbReference type="PANTHER" id="PTHR43424">
    <property type="entry name" value="LOCUS PUTATIVE PROTEIN 1-RELATED"/>
    <property type="match status" value="1"/>
</dbReference>
<dbReference type="PANTHER" id="PTHR43424:SF1">
    <property type="entry name" value="LOCUS PUTATIVE PROTEIN 1-RELATED"/>
    <property type="match status" value="1"/>
</dbReference>
<dbReference type="Pfam" id="PF01943">
    <property type="entry name" value="Polysacc_synt"/>
    <property type="match status" value="1"/>
</dbReference>
<feature type="transmembrane region" description="Helical" evidence="5">
    <location>
        <begin position="21"/>
        <end position="44"/>
    </location>
</feature>
<feature type="transmembrane region" description="Helical" evidence="5">
    <location>
        <begin position="50"/>
        <end position="69"/>
    </location>
</feature>
<dbReference type="CDD" id="cd13128">
    <property type="entry name" value="MATE_Wzx_like"/>
    <property type="match status" value="1"/>
</dbReference>
<keyword evidence="2 5" id="KW-0812">Transmembrane</keyword>
<feature type="transmembrane region" description="Helical" evidence="5">
    <location>
        <begin position="252"/>
        <end position="272"/>
    </location>
</feature>
<feature type="transmembrane region" description="Helical" evidence="5">
    <location>
        <begin position="90"/>
        <end position="110"/>
    </location>
</feature>
<accession>A0ABT8GUL4</accession>
<feature type="transmembrane region" description="Helical" evidence="5">
    <location>
        <begin position="389"/>
        <end position="410"/>
    </location>
</feature>
<evidence type="ECO:0000313" key="6">
    <source>
        <dbReference type="EMBL" id="MDN4495099.1"/>
    </source>
</evidence>
<keyword evidence="3 5" id="KW-1133">Transmembrane helix</keyword>
<feature type="transmembrane region" description="Helical" evidence="5">
    <location>
        <begin position="116"/>
        <end position="139"/>
    </location>
</feature>
<feature type="transmembrane region" description="Helical" evidence="5">
    <location>
        <begin position="221"/>
        <end position="237"/>
    </location>
</feature>
<dbReference type="InterPro" id="IPR052556">
    <property type="entry name" value="PolySynth_Transporter"/>
</dbReference>
<evidence type="ECO:0000256" key="2">
    <source>
        <dbReference type="ARBA" id="ARBA00022692"/>
    </source>
</evidence>
<keyword evidence="4 5" id="KW-0472">Membrane</keyword>
<reference evidence="6" key="1">
    <citation type="submission" date="2023-07" db="EMBL/GenBank/DDBJ databases">
        <title>Ureibacillus sp. isolated from freshwater well.</title>
        <authorList>
            <person name="Kirdat K."/>
            <person name="Bhatt A."/>
            <person name="Teware R."/>
            <person name="Bhavsar Y."/>
            <person name="Yadav A."/>
        </authorList>
    </citation>
    <scope>NUCLEOTIDE SEQUENCE</scope>
    <source>
        <strain evidence="6">BA0131</strain>
    </source>
</reference>
<dbReference type="RefSeq" id="WP_301139419.1">
    <property type="nucleotide sequence ID" value="NZ_JAUHTQ010000016.1"/>
</dbReference>
<dbReference type="InterPro" id="IPR002797">
    <property type="entry name" value="Polysacc_synth"/>
</dbReference>
<evidence type="ECO:0000256" key="1">
    <source>
        <dbReference type="ARBA" id="ARBA00004141"/>
    </source>
</evidence>